<gene>
    <name evidence="2" type="ORF">PHYPA_007748</name>
</gene>
<name>A0A2K1KJX1_PHYPA</name>
<evidence type="ECO:0000313" key="2">
    <source>
        <dbReference type="EMBL" id="PNR54072.1"/>
    </source>
</evidence>
<dbReference type="PaxDb" id="3218-PP1S169_26V6.1"/>
<dbReference type="Gramene" id="Pp3c5_15970V3.1">
    <property type="protein sequence ID" value="PAC:32953996.CDS.1"/>
    <property type="gene ID" value="Pp3c5_15970"/>
</dbReference>
<evidence type="ECO:0000313" key="4">
    <source>
        <dbReference type="Proteomes" id="UP000006727"/>
    </source>
</evidence>
<reference evidence="3" key="3">
    <citation type="submission" date="2020-12" db="UniProtKB">
        <authorList>
            <consortium name="EnsemblPlants"/>
        </authorList>
    </citation>
    <scope>IDENTIFICATION</scope>
</reference>
<sequence length="132" mass="14696">MQTELMNQREQKVGACFHDGRVGNGFRSLQGMSQPSPSPSPSPPMETKPLLEKRNLEVLFPWRKDPTLPRGSTRTQDLRSFYVGGSTDHGACSVVVPFPATSAWESFERGQLEVATWTSFFERFLGLTGMDG</sequence>
<dbReference type="AlphaFoldDB" id="A0A2K1KJX1"/>
<accession>A0A2K1KJX1</accession>
<dbReference type="EnsemblPlants" id="Pp3c5_15970V3.1">
    <property type="protein sequence ID" value="PAC:32953996.CDS.1"/>
    <property type="gene ID" value="Pp3c5_15970"/>
</dbReference>
<dbReference type="Proteomes" id="UP000006727">
    <property type="component" value="Chromosome 5"/>
</dbReference>
<feature type="compositionally biased region" description="Pro residues" evidence="1">
    <location>
        <begin position="36"/>
        <end position="46"/>
    </location>
</feature>
<keyword evidence="4" id="KW-1185">Reference proteome</keyword>
<evidence type="ECO:0000313" key="3">
    <source>
        <dbReference type="EnsemblPlants" id="PAC:32953996.CDS.1"/>
    </source>
</evidence>
<proteinExistence type="predicted"/>
<dbReference type="InParanoid" id="A0A2K1KJX1"/>
<feature type="region of interest" description="Disordered" evidence="1">
    <location>
        <begin position="20"/>
        <end position="48"/>
    </location>
</feature>
<evidence type="ECO:0000256" key="1">
    <source>
        <dbReference type="SAM" id="MobiDB-lite"/>
    </source>
</evidence>
<protein>
    <submittedName>
        <fullName evidence="2 3">Uncharacterized protein</fullName>
    </submittedName>
</protein>
<organism evidence="2">
    <name type="scientific">Physcomitrium patens</name>
    <name type="common">Spreading-leaved earth moss</name>
    <name type="synonym">Physcomitrella patens</name>
    <dbReference type="NCBI Taxonomy" id="3218"/>
    <lineage>
        <taxon>Eukaryota</taxon>
        <taxon>Viridiplantae</taxon>
        <taxon>Streptophyta</taxon>
        <taxon>Embryophyta</taxon>
        <taxon>Bryophyta</taxon>
        <taxon>Bryophytina</taxon>
        <taxon>Bryopsida</taxon>
        <taxon>Funariidae</taxon>
        <taxon>Funariales</taxon>
        <taxon>Funariaceae</taxon>
        <taxon>Physcomitrium</taxon>
    </lineage>
</organism>
<dbReference type="EMBL" id="ABEU02000005">
    <property type="protein sequence ID" value="PNR54072.1"/>
    <property type="molecule type" value="Genomic_DNA"/>
</dbReference>
<reference evidence="2 4" key="2">
    <citation type="journal article" date="2018" name="Plant J.">
        <title>The Physcomitrella patens chromosome-scale assembly reveals moss genome structure and evolution.</title>
        <authorList>
            <person name="Lang D."/>
            <person name="Ullrich K.K."/>
            <person name="Murat F."/>
            <person name="Fuchs J."/>
            <person name="Jenkins J."/>
            <person name="Haas F.B."/>
            <person name="Piednoel M."/>
            <person name="Gundlach H."/>
            <person name="Van Bel M."/>
            <person name="Meyberg R."/>
            <person name="Vives C."/>
            <person name="Morata J."/>
            <person name="Symeonidi A."/>
            <person name="Hiss M."/>
            <person name="Muchero W."/>
            <person name="Kamisugi Y."/>
            <person name="Saleh O."/>
            <person name="Blanc G."/>
            <person name="Decker E.L."/>
            <person name="van Gessel N."/>
            <person name="Grimwood J."/>
            <person name="Hayes R.D."/>
            <person name="Graham S.W."/>
            <person name="Gunter L.E."/>
            <person name="McDaniel S.F."/>
            <person name="Hoernstein S.N.W."/>
            <person name="Larsson A."/>
            <person name="Li F.W."/>
            <person name="Perroud P.F."/>
            <person name="Phillips J."/>
            <person name="Ranjan P."/>
            <person name="Rokshar D.S."/>
            <person name="Rothfels C.J."/>
            <person name="Schneider L."/>
            <person name="Shu S."/>
            <person name="Stevenson D.W."/>
            <person name="Thummler F."/>
            <person name="Tillich M."/>
            <person name="Villarreal Aguilar J.C."/>
            <person name="Widiez T."/>
            <person name="Wong G.K."/>
            <person name="Wymore A."/>
            <person name="Zhang Y."/>
            <person name="Zimmer A.D."/>
            <person name="Quatrano R.S."/>
            <person name="Mayer K.F.X."/>
            <person name="Goodstein D."/>
            <person name="Casacuberta J.M."/>
            <person name="Vandepoele K."/>
            <person name="Reski R."/>
            <person name="Cuming A.C."/>
            <person name="Tuskan G.A."/>
            <person name="Maumus F."/>
            <person name="Salse J."/>
            <person name="Schmutz J."/>
            <person name="Rensing S.A."/>
        </authorList>
    </citation>
    <scope>NUCLEOTIDE SEQUENCE [LARGE SCALE GENOMIC DNA]</scope>
    <source>
        <strain evidence="3 4">cv. Gransden 2004</strain>
    </source>
</reference>
<reference evidence="2 4" key="1">
    <citation type="journal article" date="2008" name="Science">
        <title>The Physcomitrella genome reveals evolutionary insights into the conquest of land by plants.</title>
        <authorList>
            <person name="Rensing S."/>
            <person name="Lang D."/>
            <person name="Zimmer A."/>
            <person name="Terry A."/>
            <person name="Salamov A."/>
            <person name="Shapiro H."/>
            <person name="Nishiyama T."/>
            <person name="Perroud P.-F."/>
            <person name="Lindquist E."/>
            <person name="Kamisugi Y."/>
            <person name="Tanahashi T."/>
            <person name="Sakakibara K."/>
            <person name="Fujita T."/>
            <person name="Oishi K."/>
            <person name="Shin-I T."/>
            <person name="Kuroki Y."/>
            <person name="Toyoda A."/>
            <person name="Suzuki Y."/>
            <person name="Hashimoto A."/>
            <person name="Yamaguchi K."/>
            <person name="Sugano A."/>
            <person name="Kohara Y."/>
            <person name="Fujiyama A."/>
            <person name="Anterola A."/>
            <person name="Aoki S."/>
            <person name="Ashton N."/>
            <person name="Barbazuk W.B."/>
            <person name="Barker E."/>
            <person name="Bennetzen J."/>
            <person name="Bezanilla M."/>
            <person name="Blankenship R."/>
            <person name="Cho S.H."/>
            <person name="Dutcher S."/>
            <person name="Estelle M."/>
            <person name="Fawcett J.A."/>
            <person name="Gundlach H."/>
            <person name="Hanada K."/>
            <person name="Heyl A."/>
            <person name="Hicks K.A."/>
            <person name="Hugh J."/>
            <person name="Lohr M."/>
            <person name="Mayer K."/>
            <person name="Melkozernov A."/>
            <person name="Murata T."/>
            <person name="Nelson D."/>
            <person name="Pils B."/>
            <person name="Prigge M."/>
            <person name="Reiss B."/>
            <person name="Renner T."/>
            <person name="Rombauts S."/>
            <person name="Rushton P."/>
            <person name="Sanderfoot A."/>
            <person name="Schween G."/>
            <person name="Shiu S.-H."/>
            <person name="Stueber K."/>
            <person name="Theodoulou F.L."/>
            <person name="Tu H."/>
            <person name="Van de Peer Y."/>
            <person name="Verrier P.J."/>
            <person name="Waters E."/>
            <person name="Wood A."/>
            <person name="Yang L."/>
            <person name="Cove D."/>
            <person name="Cuming A."/>
            <person name="Hasebe M."/>
            <person name="Lucas S."/>
            <person name="Mishler D.B."/>
            <person name="Reski R."/>
            <person name="Grigoriev I."/>
            <person name="Quatrano R.S."/>
            <person name="Boore J.L."/>
        </authorList>
    </citation>
    <scope>NUCLEOTIDE SEQUENCE [LARGE SCALE GENOMIC DNA]</scope>
    <source>
        <strain evidence="3 4">cv. Gransden 2004</strain>
    </source>
</reference>